<proteinExistence type="predicted"/>
<evidence type="ECO:0000313" key="2">
    <source>
        <dbReference type="Proteomes" id="UP001178322"/>
    </source>
</evidence>
<reference evidence="1" key="1">
    <citation type="submission" date="2023-05" db="EMBL/GenBank/DDBJ databases">
        <title>Comparative genomics of Bacillaceae isolates and their secondary metabolite potential.</title>
        <authorList>
            <person name="Song L."/>
            <person name="Nielsen L.J."/>
            <person name="Mohite O."/>
            <person name="Xu X."/>
            <person name="Weber T."/>
            <person name="Kovacs A.T."/>
        </authorList>
    </citation>
    <scope>NUCLEOTIDE SEQUENCE</scope>
    <source>
        <strain evidence="1">LY1</strain>
    </source>
</reference>
<protein>
    <submittedName>
        <fullName evidence="1">Uncharacterized protein</fullName>
    </submittedName>
</protein>
<dbReference type="EMBL" id="CP126101">
    <property type="protein sequence ID" value="WHY53886.1"/>
    <property type="molecule type" value="Genomic_DNA"/>
</dbReference>
<accession>A0AAX3X142</accession>
<dbReference type="Proteomes" id="UP001178322">
    <property type="component" value="Chromosome"/>
</dbReference>
<evidence type="ECO:0000313" key="1">
    <source>
        <dbReference type="EMBL" id="WHY53886.1"/>
    </source>
</evidence>
<organism evidence="1 2">
    <name type="scientific">Lysinibacillus pakistanensis</name>
    <dbReference type="NCBI Taxonomy" id="759811"/>
    <lineage>
        <taxon>Bacteria</taxon>
        <taxon>Bacillati</taxon>
        <taxon>Bacillota</taxon>
        <taxon>Bacilli</taxon>
        <taxon>Bacillales</taxon>
        <taxon>Bacillaceae</taxon>
        <taxon>Lysinibacillus</taxon>
    </lineage>
</organism>
<sequence>MQIRFELEDDTSILDNLYFDGYIKVIANDNNEDALLFFTTTGHSTILGEFTSILKTLYQTGKSQLLDPFGNADILTLEKNGSKLIISHSKKIGENSDYLHSFNFTEFLTAYIKELQRYLTTASKADANIVTFETYVYLKRGLDTLQEIIK</sequence>
<gene>
    <name evidence="1" type="ORF">QNH24_11800</name>
</gene>
<dbReference type="AlphaFoldDB" id="A0AAX3X142"/>
<name>A0AAX3X142_9BACI</name>
<dbReference type="RefSeq" id="WP_283872383.1">
    <property type="nucleotide sequence ID" value="NZ_CP126101.1"/>
</dbReference>